<name>A0A4Q7NGM7_9ACTN</name>
<keyword evidence="3" id="KW-1185">Reference proteome</keyword>
<feature type="transmembrane region" description="Helical" evidence="1">
    <location>
        <begin position="46"/>
        <end position="68"/>
    </location>
</feature>
<feature type="transmembrane region" description="Helical" evidence="1">
    <location>
        <begin position="115"/>
        <end position="136"/>
    </location>
</feature>
<keyword evidence="1" id="KW-0472">Membrane</keyword>
<dbReference type="GO" id="GO:0016020">
    <property type="term" value="C:membrane"/>
    <property type="evidence" value="ECO:0007669"/>
    <property type="project" value="InterPro"/>
</dbReference>
<dbReference type="GO" id="GO:0016780">
    <property type="term" value="F:phosphotransferase activity, for other substituted phosphate groups"/>
    <property type="evidence" value="ECO:0007669"/>
    <property type="project" value="InterPro"/>
</dbReference>
<dbReference type="RefSeq" id="WP_130494052.1">
    <property type="nucleotide sequence ID" value="NZ_SGXD01000004.1"/>
</dbReference>
<protein>
    <submittedName>
        <fullName evidence="2">CDP-diacylglycerol--glycerol-3-phosphate 3-phosphatidyltransferase</fullName>
    </submittedName>
</protein>
<feature type="transmembrane region" description="Helical" evidence="1">
    <location>
        <begin position="162"/>
        <end position="178"/>
    </location>
</feature>
<gene>
    <name evidence="2" type="ORF">EV189_3342</name>
</gene>
<dbReference type="InterPro" id="IPR000462">
    <property type="entry name" value="CDP-OH_P_trans"/>
</dbReference>
<proteinExistence type="predicted"/>
<evidence type="ECO:0000313" key="2">
    <source>
        <dbReference type="EMBL" id="RZS82944.1"/>
    </source>
</evidence>
<reference evidence="2 3" key="1">
    <citation type="submission" date="2019-02" db="EMBL/GenBank/DDBJ databases">
        <title>Genomic Encyclopedia of Type Strains, Phase IV (KMG-IV): sequencing the most valuable type-strain genomes for metagenomic binning, comparative biology and taxonomic classification.</title>
        <authorList>
            <person name="Goeker M."/>
        </authorList>
    </citation>
    <scope>NUCLEOTIDE SEQUENCE [LARGE SCALE GENOMIC DNA]</scope>
    <source>
        <strain evidence="2 3">DSM 45622</strain>
    </source>
</reference>
<dbReference type="InterPro" id="IPR043130">
    <property type="entry name" value="CDP-OH_PTrfase_TM_dom"/>
</dbReference>
<dbReference type="Proteomes" id="UP000293638">
    <property type="component" value="Unassembled WGS sequence"/>
</dbReference>
<accession>A0A4Q7NGM7</accession>
<feature type="transmembrane region" description="Helical" evidence="1">
    <location>
        <begin position="184"/>
        <end position="206"/>
    </location>
</feature>
<dbReference type="AlphaFoldDB" id="A0A4Q7NGM7"/>
<keyword evidence="1" id="KW-1133">Transmembrane helix</keyword>
<keyword evidence="1" id="KW-0812">Transmembrane</keyword>
<dbReference type="EMBL" id="SGXD01000004">
    <property type="protein sequence ID" value="RZS82944.1"/>
    <property type="molecule type" value="Genomic_DNA"/>
</dbReference>
<dbReference type="OrthoDB" id="5195266at2"/>
<dbReference type="Gene3D" id="1.20.120.1760">
    <property type="match status" value="1"/>
</dbReference>
<dbReference type="Pfam" id="PF01066">
    <property type="entry name" value="CDP-OH_P_transf"/>
    <property type="match status" value="1"/>
</dbReference>
<dbReference type="GO" id="GO:0008654">
    <property type="term" value="P:phospholipid biosynthetic process"/>
    <property type="evidence" value="ECO:0007669"/>
    <property type="project" value="InterPro"/>
</dbReference>
<organism evidence="2 3">
    <name type="scientific">Motilibacter rhizosphaerae</name>
    <dbReference type="NCBI Taxonomy" id="598652"/>
    <lineage>
        <taxon>Bacteria</taxon>
        <taxon>Bacillati</taxon>
        <taxon>Actinomycetota</taxon>
        <taxon>Actinomycetes</taxon>
        <taxon>Motilibacterales</taxon>
        <taxon>Motilibacteraceae</taxon>
        <taxon>Motilibacter</taxon>
    </lineage>
</organism>
<keyword evidence="2" id="KW-0808">Transferase</keyword>
<evidence type="ECO:0000313" key="3">
    <source>
        <dbReference type="Proteomes" id="UP000293638"/>
    </source>
</evidence>
<sequence>MTLEEYLAAWSRLHAGIVPTGMVRGWLRVAYALARPLAVRRVPPDAVTLAGLVLGALVPVACLPGAAWPLAGAALTGLTGLVDGLDGAVAVLTGRTTRWGWLLDSVVDRVTDACFVLALAVLGAPPLLAGAALVLASLQEYARARAAAGGTELPAYPVGERATRVVVVALFAVGAAVGPGPAPAWGTAGAAALVAGGATGCAQLLLRARRELRG</sequence>
<comment type="caution">
    <text evidence="2">The sequence shown here is derived from an EMBL/GenBank/DDBJ whole genome shotgun (WGS) entry which is preliminary data.</text>
</comment>
<evidence type="ECO:0000256" key="1">
    <source>
        <dbReference type="SAM" id="Phobius"/>
    </source>
</evidence>